<evidence type="ECO:0000256" key="3">
    <source>
        <dbReference type="ARBA" id="ARBA00012438"/>
    </source>
</evidence>
<dbReference type="SMART" id="SM00387">
    <property type="entry name" value="HATPase_c"/>
    <property type="match status" value="1"/>
</dbReference>
<dbReference type="CDD" id="cd17546">
    <property type="entry name" value="REC_hyHK_CKI1_RcsC-like"/>
    <property type="match status" value="1"/>
</dbReference>
<accession>A0A7D5VAM1</accession>
<dbReference type="CDD" id="cd00082">
    <property type="entry name" value="HisKA"/>
    <property type="match status" value="1"/>
</dbReference>
<feature type="domain" description="HAMP" evidence="23">
    <location>
        <begin position="472"/>
        <end position="524"/>
    </location>
</feature>
<dbReference type="Proteomes" id="UP000510822">
    <property type="component" value="Chromosome"/>
</dbReference>
<comment type="function">
    <text evidence="14">Member of the two-component regulatory system BvgS/BvgA. Phosphorylates BvgA via a four-step phosphorelay in response to environmental signals.</text>
</comment>
<feature type="domain" description="Response regulatory" evidence="22">
    <location>
        <begin position="785"/>
        <end position="901"/>
    </location>
</feature>
<evidence type="ECO:0000259" key="21">
    <source>
        <dbReference type="PROSITE" id="PS50109"/>
    </source>
</evidence>
<evidence type="ECO:0000256" key="2">
    <source>
        <dbReference type="ARBA" id="ARBA00004651"/>
    </source>
</evidence>
<dbReference type="InterPro" id="IPR011006">
    <property type="entry name" value="CheY-like_superfamily"/>
</dbReference>
<dbReference type="GO" id="GO:0005886">
    <property type="term" value="C:plasma membrane"/>
    <property type="evidence" value="ECO:0007669"/>
    <property type="project" value="UniProtKB-SubCell"/>
</dbReference>
<dbReference type="InterPro" id="IPR003660">
    <property type="entry name" value="HAMP_dom"/>
</dbReference>
<comment type="subunit">
    <text evidence="15">At low DSF concentrations, interacts with RpfF.</text>
</comment>
<evidence type="ECO:0000256" key="14">
    <source>
        <dbReference type="ARBA" id="ARBA00058004"/>
    </source>
</evidence>
<evidence type="ECO:0000259" key="24">
    <source>
        <dbReference type="PROSITE" id="PS50894"/>
    </source>
</evidence>
<dbReference type="SUPFAM" id="SSF47226">
    <property type="entry name" value="Histidine-containing phosphotransfer domain, HPT domain"/>
    <property type="match status" value="1"/>
</dbReference>
<evidence type="ECO:0000259" key="22">
    <source>
        <dbReference type="PROSITE" id="PS50110"/>
    </source>
</evidence>
<keyword evidence="9" id="KW-0418">Kinase</keyword>
<gene>
    <name evidence="25" type="ORF">HZU75_13050</name>
</gene>
<keyword evidence="4" id="KW-1003">Cell membrane</keyword>
<dbReference type="CDD" id="cd00088">
    <property type="entry name" value="HPT"/>
    <property type="match status" value="1"/>
</dbReference>
<feature type="modified residue" description="4-aspartylphosphate" evidence="19">
    <location>
        <position position="974"/>
    </location>
</feature>
<evidence type="ECO:0000256" key="4">
    <source>
        <dbReference type="ARBA" id="ARBA00022475"/>
    </source>
</evidence>
<evidence type="ECO:0000256" key="18">
    <source>
        <dbReference type="PROSITE-ProRule" id="PRU00110"/>
    </source>
</evidence>
<reference evidence="25 26" key="1">
    <citation type="journal article" date="2016" name="Int. J. Syst. Evol. Microbiol.">
        <title>Chitinibacter fontanus sp. nov., isolated from a spring.</title>
        <authorList>
            <person name="Sheu S.Y."/>
            <person name="Li Y.S."/>
            <person name="Young C.C."/>
            <person name="Chen W.M."/>
        </authorList>
    </citation>
    <scope>NUCLEOTIDE SEQUENCE [LARGE SCALE GENOMIC DNA]</scope>
    <source>
        <strain evidence="25 26">STM-7</strain>
    </source>
</reference>
<sequence>MPFVAMKSITLRLRIAFLIVAATTLCAGLGALWVFRSVDQTYTNISHESYPATRAIAGLEKNALEVALALHLLSGADDEMSREDAFRQLNILLKQAPTHLSLLESLHSTENQALAAQYAQITKQAAETNQIVHDLIAIDKENRQIVQQVEQMRLGFEKKIDPLLHNAKEDLLLAAGKTSAQAGMQWARMNENEKAMRLGMNEIRAETFRLITLIATEGEEGFRRKGGENIDRLEKAIAQTEPEFRAEGMKMIKVLRSPMNNVGREASTAMMAFYRDTSRLTRKYQDEVNRSGDLITQDTTNAVVNLVNTQVQTLTASEQLKSSYYQLASSLRKMVWSANEAALKTDSDSFQRIYQNALVITQQINNPLFKKAQADSRAALVDLEQQHKQIIELTKRRIMLLQLLDRLAKENHNVTRALLDTTHALNSSVSGDLSGQVNTLDADIKQSTHLMMIATSVAILIALLVGWVYVSRSLGNRLERLASSMRSLSQGQLGEDLQVQGHDEVSDIELGVLQFRALLMQQREQTEALRLARDEAQAAVKMKSEFLANMSHEIRTPLTAILGYTNLVADHELNGIQRQYIGRAQNAAQMLLGVVNDVLDFSKIEANKLQIESSPFDLMQLFSQLAGTVAIQAQAKGLRLSFEITPEVPTWVVGDALRLGQVLLNLLNNAIKFTEQGDVNLHVRCVREDEQNIGLLFVVEDSGIGISQEAQSRLFSLFSQADSSTTRRFGGSGLGLAISQQLIQLMGGQIRVQSEVGFGSEFSFELSFLKYAQAEYRIDCVVPRRAVIADSSPDHALHLSQHLQFMGFDCVLLNNSAQLAAYLQSGHQIDLLLLEVKLCHGSEAQLCEQMQQLYATGLPMILLCYGLDDVEITQNSSLRDCPLLIKPLVPSLIRSVVSQTLKLDLPADLARNQALAEREALQGLRILLVEDTDLLLELGLTMLSNMGAQVTPVSSGNAAIAAVMSSHFDVVLMDVQMPEMDGRDTTRAIRALPGFDALPIIALTAHAMEGERELCLQAGMNDHLSKPIDAQKLKQVLQNYLPTGPQAVRSPQAVASEPERGLLPGAGIDFLTALQRMGSMKMLKKMLPRFIERFADSAQQLRVLIGNGQLADAERLAHTLKGVAGQVEALAVMHVAAQLERALHQGQTDLTPQISELERLLAEACSQITHWLELNPVDEVAVTH</sequence>
<dbReference type="FunFam" id="3.30.565.10:FF:000010">
    <property type="entry name" value="Sensor histidine kinase RcsC"/>
    <property type="match status" value="1"/>
</dbReference>
<keyword evidence="7 20" id="KW-0812">Transmembrane</keyword>
<evidence type="ECO:0000259" key="23">
    <source>
        <dbReference type="PROSITE" id="PS50885"/>
    </source>
</evidence>
<feature type="transmembrane region" description="Helical" evidence="20">
    <location>
        <begin position="450"/>
        <end position="470"/>
    </location>
</feature>
<feature type="domain" description="Histidine kinase" evidence="21">
    <location>
        <begin position="549"/>
        <end position="770"/>
    </location>
</feature>
<evidence type="ECO:0000256" key="19">
    <source>
        <dbReference type="PROSITE-ProRule" id="PRU00169"/>
    </source>
</evidence>
<keyword evidence="12" id="KW-0902">Two-component regulatory system</keyword>
<keyword evidence="26" id="KW-1185">Reference proteome</keyword>
<evidence type="ECO:0000256" key="20">
    <source>
        <dbReference type="SAM" id="Phobius"/>
    </source>
</evidence>
<dbReference type="AlphaFoldDB" id="A0A7D5VAM1"/>
<feature type="domain" description="Response regulatory" evidence="22">
    <location>
        <begin position="925"/>
        <end position="1041"/>
    </location>
</feature>
<dbReference type="InterPro" id="IPR003594">
    <property type="entry name" value="HATPase_dom"/>
</dbReference>
<evidence type="ECO:0000313" key="26">
    <source>
        <dbReference type="Proteomes" id="UP000510822"/>
    </source>
</evidence>
<evidence type="ECO:0000256" key="7">
    <source>
        <dbReference type="ARBA" id="ARBA00022692"/>
    </source>
</evidence>
<keyword evidence="13 20" id="KW-0472">Membrane</keyword>
<dbReference type="SMART" id="SM00388">
    <property type="entry name" value="HisKA"/>
    <property type="match status" value="1"/>
</dbReference>
<evidence type="ECO:0000313" key="25">
    <source>
        <dbReference type="EMBL" id="QLI82377.1"/>
    </source>
</evidence>
<dbReference type="FunFam" id="1.10.287.130:FF:000002">
    <property type="entry name" value="Two-component osmosensing histidine kinase"/>
    <property type="match status" value="1"/>
</dbReference>
<dbReference type="InterPro" id="IPR005467">
    <property type="entry name" value="His_kinase_dom"/>
</dbReference>
<dbReference type="Gene3D" id="3.40.50.2300">
    <property type="match status" value="2"/>
</dbReference>
<dbReference type="SUPFAM" id="SSF52172">
    <property type="entry name" value="CheY-like"/>
    <property type="match status" value="2"/>
</dbReference>
<evidence type="ECO:0000256" key="17">
    <source>
        <dbReference type="ARBA" id="ARBA00070152"/>
    </source>
</evidence>
<protein>
    <recommendedName>
        <fullName evidence="16">Sensory/regulatory protein RpfC</fullName>
        <ecNumber evidence="3">2.7.13.3</ecNumber>
    </recommendedName>
    <alternativeName>
        <fullName evidence="17">Virulence sensor protein BvgS</fullName>
    </alternativeName>
</protein>
<evidence type="ECO:0000256" key="13">
    <source>
        <dbReference type="ARBA" id="ARBA00023136"/>
    </source>
</evidence>
<dbReference type="InterPro" id="IPR036890">
    <property type="entry name" value="HATPase_C_sf"/>
</dbReference>
<dbReference type="InterPro" id="IPR001789">
    <property type="entry name" value="Sig_transdc_resp-reg_receiver"/>
</dbReference>
<dbReference type="Pfam" id="PF00072">
    <property type="entry name" value="Response_reg"/>
    <property type="match status" value="1"/>
</dbReference>
<comment type="catalytic activity">
    <reaction evidence="1">
        <text>ATP + protein L-histidine = ADP + protein N-phospho-L-histidine.</text>
        <dbReference type="EC" id="2.7.13.3"/>
    </reaction>
</comment>
<evidence type="ECO:0000256" key="6">
    <source>
        <dbReference type="ARBA" id="ARBA00022679"/>
    </source>
</evidence>
<dbReference type="InterPro" id="IPR036097">
    <property type="entry name" value="HisK_dim/P_sf"/>
</dbReference>
<dbReference type="EMBL" id="CP058952">
    <property type="protein sequence ID" value="QLI82377.1"/>
    <property type="molecule type" value="Genomic_DNA"/>
</dbReference>
<dbReference type="InterPro" id="IPR036641">
    <property type="entry name" value="HPT_dom_sf"/>
</dbReference>
<evidence type="ECO:0000256" key="5">
    <source>
        <dbReference type="ARBA" id="ARBA00022553"/>
    </source>
</evidence>
<evidence type="ECO:0000256" key="11">
    <source>
        <dbReference type="ARBA" id="ARBA00022989"/>
    </source>
</evidence>
<dbReference type="SUPFAM" id="SSF47384">
    <property type="entry name" value="Homodimeric domain of signal transducing histidine kinase"/>
    <property type="match status" value="1"/>
</dbReference>
<dbReference type="InterPro" id="IPR003661">
    <property type="entry name" value="HisK_dim/P_dom"/>
</dbReference>
<dbReference type="InterPro" id="IPR004358">
    <property type="entry name" value="Sig_transdc_His_kin-like_C"/>
</dbReference>
<evidence type="ECO:0000256" key="10">
    <source>
        <dbReference type="ARBA" id="ARBA00022840"/>
    </source>
</evidence>
<dbReference type="PRINTS" id="PR00344">
    <property type="entry name" value="BCTRLSENSOR"/>
</dbReference>
<dbReference type="RefSeq" id="WP_180306457.1">
    <property type="nucleotide sequence ID" value="NZ_CP058952.1"/>
</dbReference>
<dbReference type="GO" id="GO:0005524">
    <property type="term" value="F:ATP binding"/>
    <property type="evidence" value="ECO:0007669"/>
    <property type="project" value="UniProtKB-KW"/>
</dbReference>
<dbReference type="Gene3D" id="6.10.340.10">
    <property type="match status" value="1"/>
</dbReference>
<keyword evidence="11 20" id="KW-1133">Transmembrane helix</keyword>
<dbReference type="PROSITE" id="PS50894">
    <property type="entry name" value="HPT"/>
    <property type="match status" value="1"/>
</dbReference>
<dbReference type="Pfam" id="PF00512">
    <property type="entry name" value="HisKA"/>
    <property type="match status" value="1"/>
</dbReference>
<dbReference type="SMART" id="SM00448">
    <property type="entry name" value="REC"/>
    <property type="match status" value="1"/>
</dbReference>
<proteinExistence type="predicted"/>
<dbReference type="Gene3D" id="3.30.565.10">
    <property type="entry name" value="Histidine kinase-like ATPase, C-terminal domain"/>
    <property type="match status" value="1"/>
</dbReference>
<dbReference type="CDD" id="cd16922">
    <property type="entry name" value="HATPase_EvgS-ArcB-TorS-like"/>
    <property type="match status" value="1"/>
</dbReference>
<evidence type="ECO:0000256" key="8">
    <source>
        <dbReference type="ARBA" id="ARBA00022741"/>
    </source>
</evidence>
<evidence type="ECO:0000256" key="1">
    <source>
        <dbReference type="ARBA" id="ARBA00000085"/>
    </source>
</evidence>
<feature type="modified residue" description="Phosphohistidine" evidence="18">
    <location>
        <position position="1118"/>
    </location>
</feature>
<comment type="caution">
    <text evidence="19">Lacks conserved residue(s) required for the propagation of feature annotation.</text>
</comment>
<keyword evidence="8" id="KW-0547">Nucleotide-binding</keyword>
<keyword evidence="6" id="KW-0808">Transferase</keyword>
<name>A0A7D5VAM1_9NEIS</name>
<evidence type="ECO:0000256" key="12">
    <source>
        <dbReference type="ARBA" id="ARBA00023012"/>
    </source>
</evidence>
<dbReference type="PROSITE" id="PS50885">
    <property type="entry name" value="HAMP"/>
    <property type="match status" value="1"/>
</dbReference>
<dbReference type="KEGG" id="cfon:HZU75_13050"/>
<dbReference type="Gene3D" id="1.20.120.160">
    <property type="entry name" value="HPT domain"/>
    <property type="match status" value="1"/>
</dbReference>
<evidence type="ECO:0000256" key="16">
    <source>
        <dbReference type="ARBA" id="ARBA00068150"/>
    </source>
</evidence>
<feature type="domain" description="HPt" evidence="24">
    <location>
        <begin position="1079"/>
        <end position="1175"/>
    </location>
</feature>
<keyword evidence="5 19" id="KW-0597">Phosphoprotein</keyword>
<evidence type="ECO:0000256" key="9">
    <source>
        <dbReference type="ARBA" id="ARBA00022777"/>
    </source>
</evidence>
<dbReference type="InterPro" id="IPR008207">
    <property type="entry name" value="Sig_transdc_His_kin_Hpt_dom"/>
</dbReference>
<dbReference type="PROSITE" id="PS50109">
    <property type="entry name" value="HIS_KIN"/>
    <property type="match status" value="1"/>
</dbReference>
<dbReference type="PROSITE" id="PS50110">
    <property type="entry name" value="RESPONSE_REGULATORY"/>
    <property type="match status" value="2"/>
</dbReference>
<dbReference type="Pfam" id="PF02518">
    <property type="entry name" value="HATPase_c"/>
    <property type="match status" value="1"/>
</dbReference>
<comment type="subcellular location">
    <subcellularLocation>
        <location evidence="2">Cell membrane</location>
        <topology evidence="2">Multi-pass membrane protein</topology>
    </subcellularLocation>
</comment>
<keyword evidence="10" id="KW-0067">ATP-binding</keyword>
<dbReference type="SUPFAM" id="SSF55874">
    <property type="entry name" value="ATPase domain of HSP90 chaperone/DNA topoisomerase II/histidine kinase"/>
    <property type="match status" value="1"/>
</dbReference>
<evidence type="ECO:0000256" key="15">
    <source>
        <dbReference type="ARBA" id="ARBA00064003"/>
    </source>
</evidence>
<dbReference type="EC" id="2.7.13.3" evidence="3"/>
<dbReference type="Pfam" id="PF01627">
    <property type="entry name" value="Hpt"/>
    <property type="match status" value="1"/>
</dbReference>
<dbReference type="Gene3D" id="1.10.287.130">
    <property type="match status" value="1"/>
</dbReference>
<organism evidence="25 26">
    <name type="scientific">Chitinibacter fontanus</name>
    <dbReference type="NCBI Taxonomy" id="1737446"/>
    <lineage>
        <taxon>Bacteria</taxon>
        <taxon>Pseudomonadati</taxon>
        <taxon>Pseudomonadota</taxon>
        <taxon>Betaproteobacteria</taxon>
        <taxon>Neisseriales</taxon>
        <taxon>Chitinibacteraceae</taxon>
        <taxon>Chitinibacter</taxon>
    </lineage>
</organism>
<dbReference type="PANTHER" id="PTHR45339:SF1">
    <property type="entry name" value="HYBRID SIGNAL TRANSDUCTION HISTIDINE KINASE J"/>
    <property type="match status" value="1"/>
</dbReference>
<dbReference type="GO" id="GO:0000155">
    <property type="term" value="F:phosphorelay sensor kinase activity"/>
    <property type="evidence" value="ECO:0007669"/>
    <property type="project" value="InterPro"/>
</dbReference>
<dbReference type="PANTHER" id="PTHR45339">
    <property type="entry name" value="HYBRID SIGNAL TRANSDUCTION HISTIDINE KINASE J"/>
    <property type="match status" value="1"/>
</dbReference>